<protein>
    <submittedName>
        <fullName evidence="1">Nucleotide pyrophosphohydrolase</fullName>
    </submittedName>
</protein>
<proteinExistence type="predicted"/>
<reference evidence="1 2" key="1">
    <citation type="journal article" date="2021" name="Microbiol. Resour. Announc.">
        <title>Complete Genome Sequences of Two Rhodococcus sp. Strains with Large and Linear Chromosomes, Isolated from Apple Rhizosphere.</title>
        <authorList>
            <person name="Benning S."/>
            <person name="Brugnone N."/>
            <person name="Siani R."/>
            <person name="Kublik S."/>
            <person name="Schloter M."/>
            <person name="Rad V."/>
        </authorList>
    </citation>
    <scope>NUCLEOTIDE SEQUENCE [LARGE SCALE GENOMIC DNA]</scope>
    <source>
        <strain evidence="1 2">R79</strain>
    </source>
</reference>
<dbReference type="PIRSF" id="PIRSF029826">
    <property type="entry name" value="UCP029826_pph"/>
    <property type="match status" value="1"/>
</dbReference>
<dbReference type="EMBL" id="CP070619">
    <property type="protein sequence ID" value="QSE93910.1"/>
    <property type="molecule type" value="Genomic_DNA"/>
</dbReference>
<sequence length="119" mass="13568">MGIEDLQSLVSNFSERRDWSQFHTPKNLVMALSGEVGELTEIFQWLTPEQSGAVGQDAKSRAHVEEEVADVFIYLLRLAEVLDIDLAEVVRKKVELNDKKYPEEKSRGRATKYTELGEN</sequence>
<evidence type="ECO:0000313" key="1">
    <source>
        <dbReference type="EMBL" id="QSE93910.1"/>
    </source>
</evidence>
<dbReference type="InterPro" id="IPR052555">
    <property type="entry name" value="dCTP_Pyrophosphatase"/>
</dbReference>
<evidence type="ECO:0000313" key="2">
    <source>
        <dbReference type="Proteomes" id="UP000662986"/>
    </source>
</evidence>
<dbReference type="RefSeq" id="WP_206010386.1">
    <property type="nucleotide sequence ID" value="NZ_CP070619.1"/>
</dbReference>
<gene>
    <name evidence="1" type="ORF">JWS13_37590</name>
</gene>
<reference evidence="1 2" key="2">
    <citation type="journal article" date="2022" name="Arch. Microbiol.">
        <title>Rhodococcus pseudokoreensis sp. nov. isolated from the rhizosphere of young M26 apple rootstocks.</title>
        <authorList>
            <person name="Kampfer P."/>
            <person name="Glaeser S.P."/>
            <person name="Blom J."/>
            <person name="Wolf J."/>
            <person name="Benning S."/>
            <person name="Schloter M."/>
            <person name="Neumann-Schaal M."/>
        </authorList>
    </citation>
    <scope>NUCLEOTIDE SEQUENCE [LARGE SCALE GENOMIC DNA]</scope>
    <source>
        <strain evidence="1 2">R79</strain>
    </source>
</reference>
<dbReference type="InterPro" id="IPR025984">
    <property type="entry name" value="DCTPP"/>
</dbReference>
<dbReference type="Proteomes" id="UP000662986">
    <property type="component" value="Chromosome"/>
</dbReference>
<dbReference type="CDD" id="cd11537">
    <property type="entry name" value="NTP-PPase_RS21-C6_like"/>
    <property type="match status" value="1"/>
</dbReference>
<keyword evidence="2" id="KW-1185">Reference proteome</keyword>
<dbReference type="PANTHER" id="PTHR46523:SF1">
    <property type="entry name" value="DCTP PYROPHOSPHATASE 1"/>
    <property type="match status" value="1"/>
</dbReference>
<dbReference type="PANTHER" id="PTHR46523">
    <property type="entry name" value="DCTP PYROPHOSPHATASE 1"/>
    <property type="match status" value="1"/>
</dbReference>
<dbReference type="SUPFAM" id="SSF101386">
    <property type="entry name" value="all-alpha NTP pyrophosphatases"/>
    <property type="match status" value="1"/>
</dbReference>
<accession>A0A974ZXE6</accession>
<organism evidence="1 2">
    <name type="scientific">Rhodococcus pseudokoreensis</name>
    <dbReference type="NCBI Taxonomy" id="2811421"/>
    <lineage>
        <taxon>Bacteria</taxon>
        <taxon>Bacillati</taxon>
        <taxon>Actinomycetota</taxon>
        <taxon>Actinomycetes</taxon>
        <taxon>Mycobacteriales</taxon>
        <taxon>Nocardiaceae</taxon>
        <taxon>Rhodococcus</taxon>
    </lineage>
</organism>
<dbReference type="Pfam" id="PF12643">
    <property type="entry name" value="MazG-like"/>
    <property type="match status" value="1"/>
</dbReference>
<name>A0A974ZXE6_9NOCA</name>
<dbReference type="Gene3D" id="1.10.287.1080">
    <property type="entry name" value="MazG-like"/>
    <property type="match status" value="1"/>
</dbReference>